<sequence>MSKQSDEGVTLPEGFTGSSFFRHILEEAMQRYPNDFKDIKLPSRKDFKKSYGETVVRFEAARVNSKLRSEIAKYMVRRTQDQLQYKSPIFTGPFTQYMAGNSKPSPLETIDLGESEGFKPEVPFRGQRYEGARLKDLAELMLQEHQITKAAAKAITWISREALNDDGCINLKGQKFVILGASAELAPTAMLLKAGASVLWVDIQDCKSFVDRHKGLSGTLYFGEKARNILLEPQTIGSTIEAFADGEPVHIGMFAYAAGASQEWRLTATMNGIVRSLEPSIVGSVSMLVSPTSPAVMQPEDLDRAKTMHRSPPAWQGVLKTLGLLNLENQFEKEGLPVARAIVPLQGVGYQAAQYISKTLAAEVFATQGVSLDGDAKPLRVSANVAGITKTRSLQHPVFQAAFLGAKTFGVEIFEVQTTQALSGLLLLYDLLNQDHKVQDDPQQLFAEQVHGGIYSRAFALDPMIRIATVMGLAQKPRLLLKILS</sequence>
<dbReference type="Proteomes" id="UP000192907">
    <property type="component" value="Unassembled WGS sequence"/>
</dbReference>
<evidence type="ECO:0000313" key="1">
    <source>
        <dbReference type="EMBL" id="SMF29161.1"/>
    </source>
</evidence>
<protein>
    <submittedName>
        <fullName evidence="1">Uncharacterized protein</fullName>
    </submittedName>
</protein>
<name>A0A1Y6BUA3_9BACT</name>
<dbReference type="STRING" id="1513793.SAMN06296036_10980"/>
<evidence type="ECO:0000313" key="2">
    <source>
        <dbReference type="Proteomes" id="UP000192907"/>
    </source>
</evidence>
<organism evidence="1 2">
    <name type="scientific">Pseudobacteriovorax antillogorgiicola</name>
    <dbReference type="NCBI Taxonomy" id="1513793"/>
    <lineage>
        <taxon>Bacteria</taxon>
        <taxon>Pseudomonadati</taxon>
        <taxon>Bdellovibrionota</taxon>
        <taxon>Oligoflexia</taxon>
        <taxon>Oligoflexales</taxon>
        <taxon>Pseudobacteriovoracaceae</taxon>
        <taxon>Pseudobacteriovorax</taxon>
    </lineage>
</organism>
<dbReference type="EMBL" id="FWZT01000009">
    <property type="protein sequence ID" value="SMF29161.1"/>
    <property type="molecule type" value="Genomic_DNA"/>
</dbReference>
<gene>
    <name evidence="1" type="ORF">SAMN06296036_10980</name>
</gene>
<dbReference type="RefSeq" id="WP_132319376.1">
    <property type="nucleotide sequence ID" value="NZ_FWZT01000009.1"/>
</dbReference>
<keyword evidence="2" id="KW-1185">Reference proteome</keyword>
<reference evidence="2" key="1">
    <citation type="submission" date="2017-04" db="EMBL/GenBank/DDBJ databases">
        <authorList>
            <person name="Varghese N."/>
            <person name="Submissions S."/>
        </authorList>
    </citation>
    <scope>NUCLEOTIDE SEQUENCE [LARGE SCALE GENOMIC DNA]</scope>
    <source>
        <strain evidence="2">RKEM611</strain>
    </source>
</reference>
<dbReference type="OrthoDB" id="1917183at2"/>
<accession>A0A1Y6BUA3</accession>
<proteinExistence type="predicted"/>
<dbReference type="AlphaFoldDB" id="A0A1Y6BUA3"/>